<reference evidence="2" key="1">
    <citation type="submission" date="2016-07" db="EMBL/GenBank/DDBJ databases">
        <authorList>
            <person name="Florea S."/>
            <person name="Webb J.S."/>
            <person name="Jaromczyk J."/>
            <person name="Schardl C.L."/>
        </authorList>
    </citation>
    <scope>NUCLEOTIDE SEQUENCE [LARGE SCALE GENOMIC DNA]</scope>
    <source>
        <strain evidence="2">CDC-D5610</strain>
    </source>
</reference>
<evidence type="ECO:0000313" key="1">
    <source>
        <dbReference type="EMBL" id="ASQ44625.1"/>
    </source>
</evidence>
<dbReference type="AlphaFoldDB" id="A0A222NYJ4"/>
<dbReference type="Proteomes" id="UP000201728">
    <property type="component" value="Chromosome"/>
</dbReference>
<dbReference type="EMBL" id="CP016397">
    <property type="protein sequence ID" value="ASQ44625.1"/>
    <property type="molecule type" value="Genomic_DNA"/>
</dbReference>
<dbReference type="KEGG" id="lcd:clem_00290"/>
<proteinExistence type="predicted"/>
<name>A0A222NYJ4_9GAMM</name>
<sequence length="61" mass="7139">MKWGLKNNLDILKMEQRYQQICIHTGIYTPGFGAQELLSQLTKLLTEPLEKRFNFKNTSPL</sequence>
<gene>
    <name evidence="1" type="ORF">clem_00290</name>
</gene>
<organism evidence="1 2">
    <name type="scientific">Legionella clemsonensis</name>
    <dbReference type="NCBI Taxonomy" id="1867846"/>
    <lineage>
        <taxon>Bacteria</taxon>
        <taxon>Pseudomonadati</taxon>
        <taxon>Pseudomonadota</taxon>
        <taxon>Gammaproteobacteria</taxon>
        <taxon>Legionellales</taxon>
        <taxon>Legionellaceae</taxon>
        <taxon>Legionella</taxon>
    </lineage>
</organism>
<keyword evidence="2" id="KW-1185">Reference proteome</keyword>
<protein>
    <submittedName>
        <fullName evidence="1">Uncharacterized protein</fullName>
    </submittedName>
</protein>
<accession>A0A222NYJ4</accession>
<evidence type="ECO:0000313" key="2">
    <source>
        <dbReference type="Proteomes" id="UP000201728"/>
    </source>
</evidence>